<dbReference type="Proteomes" id="UP000701698">
    <property type="component" value="Unassembled WGS sequence"/>
</dbReference>
<keyword evidence="1" id="KW-0812">Transmembrane</keyword>
<accession>A0A955RPD5</accession>
<evidence type="ECO:0000256" key="1">
    <source>
        <dbReference type="SAM" id="Phobius"/>
    </source>
</evidence>
<reference evidence="2" key="1">
    <citation type="submission" date="2020-04" db="EMBL/GenBank/DDBJ databases">
        <authorList>
            <person name="Zhang T."/>
        </authorList>
    </citation>
    <scope>NUCLEOTIDE SEQUENCE</scope>
    <source>
        <strain evidence="2">HKST-UBA01</strain>
    </source>
</reference>
<protein>
    <submittedName>
        <fullName evidence="2">Uncharacterized protein</fullName>
    </submittedName>
</protein>
<feature type="transmembrane region" description="Helical" evidence="1">
    <location>
        <begin position="12"/>
        <end position="30"/>
    </location>
</feature>
<keyword evidence="1" id="KW-0472">Membrane</keyword>
<comment type="caution">
    <text evidence="2">The sequence shown here is derived from an EMBL/GenBank/DDBJ whole genome shotgun (WGS) entry which is preliminary data.</text>
</comment>
<organism evidence="2 3">
    <name type="scientific">candidate division WWE3 bacterium</name>
    <dbReference type="NCBI Taxonomy" id="2053526"/>
    <lineage>
        <taxon>Bacteria</taxon>
        <taxon>Katanobacteria</taxon>
    </lineage>
</organism>
<dbReference type="AlphaFoldDB" id="A0A955RPD5"/>
<evidence type="ECO:0000313" key="2">
    <source>
        <dbReference type="EMBL" id="MCA9390114.1"/>
    </source>
</evidence>
<sequence length="102" mass="11314">MKSNRKGFTGIEFVLGLAVIAMLVVAIYLFQQSRLQETTDDTMETMESITTYPTPSPIPTGSEEEVIDEATTEVNDLSDDLNDLDKIDDDLSLPNIDLTVQE</sequence>
<keyword evidence="1" id="KW-1133">Transmembrane helix</keyword>
<evidence type="ECO:0000313" key="3">
    <source>
        <dbReference type="Proteomes" id="UP000701698"/>
    </source>
</evidence>
<gene>
    <name evidence="2" type="ORF">KC571_01815</name>
</gene>
<name>A0A955RPD5_UNCKA</name>
<proteinExistence type="predicted"/>
<dbReference type="EMBL" id="JAGQKX010000032">
    <property type="protein sequence ID" value="MCA9390114.1"/>
    <property type="molecule type" value="Genomic_DNA"/>
</dbReference>
<reference evidence="2" key="2">
    <citation type="journal article" date="2021" name="Microbiome">
        <title>Successional dynamics and alternative stable states in a saline activated sludge microbial community over 9 years.</title>
        <authorList>
            <person name="Wang Y."/>
            <person name="Ye J."/>
            <person name="Ju F."/>
            <person name="Liu L."/>
            <person name="Boyd J.A."/>
            <person name="Deng Y."/>
            <person name="Parks D.H."/>
            <person name="Jiang X."/>
            <person name="Yin X."/>
            <person name="Woodcroft B.J."/>
            <person name="Tyson G.W."/>
            <person name="Hugenholtz P."/>
            <person name="Polz M.F."/>
            <person name="Zhang T."/>
        </authorList>
    </citation>
    <scope>NUCLEOTIDE SEQUENCE</scope>
    <source>
        <strain evidence="2">HKST-UBA01</strain>
    </source>
</reference>